<dbReference type="InterPro" id="IPR036513">
    <property type="entry name" value="STAS_dom_sf"/>
</dbReference>
<dbReference type="Pfam" id="PF01740">
    <property type="entry name" value="STAS"/>
    <property type="match status" value="1"/>
</dbReference>
<organism evidence="3 4">
    <name type="scientific">Streptomyces daliensis</name>
    <dbReference type="NCBI Taxonomy" id="299421"/>
    <lineage>
        <taxon>Bacteria</taxon>
        <taxon>Bacillati</taxon>
        <taxon>Actinomycetota</taxon>
        <taxon>Actinomycetes</taxon>
        <taxon>Kitasatosporales</taxon>
        <taxon>Streptomycetaceae</taxon>
        <taxon>Streptomyces</taxon>
    </lineage>
</organism>
<reference evidence="3" key="1">
    <citation type="submission" date="2021-04" db="EMBL/GenBank/DDBJ databases">
        <title>Sequencing of actinobacteria type strains.</title>
        <authorList>
            <person name="Nguyen G.-S."/>
            <person name="Wentzel A."/>
        </authorList>
    </citation>
    <scope>NUCLEOTIDE SEQUENCE</scope>
    <source>
        <strain evidence="3">DSM 42095</strain>
    </source>
</reference>
<dbReference type="EMBL" id="JAGSMN010000081">
    <property type="protein sequence ID" value="MBR7672248.1"/>
    <property type="molecule type" value="Genomic_DNA"/>
</dbReference>
<proteinExistence type="predicted"/>
<sequence length="157" mass="17054">MRITALAACDGCAVVRVSGDLDYVSERQFLTSLGAAAAAGYRYLILDVTALSFCDSRGLYCMLSLRWLLHRRDGALLLAGVGRRLADLLHQTSSDTLLRAFDTVRQALDTVPEHHRPVWPPQVPCGLFETPEVRAELASSDLSERIPPPPAPPSGLA</sequence>
<feature type="compositionally biased region" description="Pro residues" evidence="1">
    <location>
        <begin position="146"/>
        <end position="157"/>
    </location>
</feature>
<feature type="region of interest" description="Disordered" evidence="1">
    <location>
        <begin position="136"/>
        <end position="157"/>
    </location>
</feature>
<accession>A0A8T4IJZ7</accession>
<feature type="domain" description="STAS" evidence="2">
    <location>
        <begin position="10"/>
        <end position="111"/>
    </location>
</feature>
<dbReference type="Proteomes" id="UP000675554">
    <property type="component" value="Unassembled WGS sequence"/>
</dbReference>
<comment type="caution">
    <text evidence="3">The sequence shown here is derived from an EMBL/GenBank/DDBJ whole genome shotgun (WGS) entry which is preliminary data.</text>
</comment>
<evidence type="ECO:0000313" key="4">
    <source>
        <dbReference type="Proteomes" id="UP000675554"/>
    </source>
</evidence>
<dbReference type="CDD" id="cd07043">
    <property type="entry name" value="STAS_anti-anti-sigma_factors"/>
    <property type="match status" value="1"/>
</dbReference>
<dbReference type="GO" id="GO:0043856">
    <property type="term" value="F:anti-sigma factor antagonist activity"/>
    <property type="evidence" value="ECO:0007669"/>
    <property type="project" value="TreeGrafter"/>
</dbReference>
<protein>
    <submittedName>
        <fullName evidence="3">STAS domain-containing protein</fullName>
    </submittedName>
</protein>
<gene>
    <name evidence="3" type="ORF">KDA82_04225</name>
</gene>
<name>A0A8T4IJZ7_9ACTN</name>
<dbReference type="Gene3D" id="3.30.750.24">
    <property type="entry name" value="STAS domain"/>
    <property type="match status" value="1"/>
</dbReference>
<keyword evidence="4" id="KW-1185">Reference proteome</keyword>
<dbReference type="PROSITE" id="PS50801">
    <property type="entry name" value="STAS"/>
    <property type="match status" value="1"/>
</dbReference>
<dbReference type="InterPro" id="IPR002645">
    <property type="entry name" value="STAS_dom"/>
</dbReference>
<dbReference type="SUPFAM" id="SSF52091">
    <property type="entry name" value="SpoIIaa-like"/>
    <property type="match status" value="1"/>
</dbReference>
<dbReference type="AlphaFoldDB" id="A0A8T4IJZ7"/>
<evidence type="ECO:0000259" key="2">
    <source>
        <dbReference type="PROSITE" id="PS50801"/>
    </source>
</evidence>
<dbReference type="PANTHER" id="PTHR33495:SF2">
    <property type="entry name" value="ANTI-SIGMA FACTOR ANTAGONIST TM_1081-RELATED"/>
    <property type="match status" value="1"/>
</dbReference>
<evidence type="ECO:0000313" key="3">
    <source>
        <dbReference type="EMBL" id="MBR7672248.1"/>
    </source>
</evidence>
<dbReference type="PANTHER" id="PTHR33495">
    <property type="entry name" value="ANTI-SIGMA FACTOR ANTAGONIST TM_1081-RELATED-RELATED"/>
    <property type="match status" value="1"/>
</dbReference>
<evidence type="ECO:0000256" key="1">
    <source>
        <dbReference type="SAM" id="MobiDB-lite"/>
    </source>
</evidence>